<name>A0ABU5QXF5_9BACT</name>
<reference evidence="4 5" key="1">
    <citation type="submission" date="2023-12" db="EMBL/GenBank/DDBJ databases">
        <title>Novel species of the genus Arcicella isolated from rivers.</title>
        <authorList>
            <person name="Lu H."/>
        </authorList>
    </citation>
    <scope>NUCLEOTIDE SEQUENCE [LARGE SCALE GENOMIC DNA]</scope>
    <source>
        <strain evidence="4 5">LMG 21963</strain>
    </source>
</reference>
<dbReference type="InterPro" id="IPR029058">
    <property type="entry name" value="AB_hydrolase_fold"/>
</dbReference>
<evidence type="ECO:0000256" key="1">
    <source>
        <dbReference type="ARBA" id="ARBA00022729"/>
    </source>
</evidence>
<dbReference type="PANTHER" id="PTHR43037">
    <property type="entry name" value="UNNAMED PRODUCT-RELATED"/>
    <property type="match status" value="1"/>
</dbReference>
<evidence type="ECO:0000313" key="5">
    <source>
        <dbReference type="Proteomes" id="UP001304671"/>
    </source>
</evidence>
<keyword evidence="1 2" id="KW-0732">Signal</keyword>
<protein>
    <submittedName>
        <fullName evidence="4">Prolyl oligopeptidase family serine peptidase</fullName>
    </submittedName>
</protein>
<sequence>MKKFLGFFLLLCYTGVFAQDLDKYEKREYVRSDGFKLPYRILYPKDYNKSKKYPLILFLHGAGERGNDNEKQLTHGAKLFLKDENRENFPCIVIAPQCPTDNYWASVKVDRSTSPITLGFDYHNQPTTPMLCFMDIVKQICQDESVDKSRLYIIGLSMGGMGTFETVYRYPKVFAAAIPICGGGDVEQYDKSVKRTSFWVFHGDADQVVDVNNSRKMVEKLKHLKVDVKYTEYPNVKHNSWDNVFQEPDLLPWLFAHKRKKVQL</sequence>
<dbReference type="SUPFAM" id="SSF53474">
    <property type="entry name" value="alpha/beta-Hydrolases"/>
    <property type="match status" value="1"/>
</dbReference>
<feature type="signal peptide" evidence="2">
    <location>
        <begin position="1"/>
        <end position="18"/>
    </location>
</feature>
<dbReference type="RefSeq" id="WP_323254025.1">
    <property type="nucleotide sequence ID" value="NZ_JAYFUL010000083.1"/>
</dbReference>
<dbReference type="InterPro" id="IPR003140">
    <property type="entry name" value="PLipase/COase/thioEstase"/>
</dbReference>
<feature type="chain" id="PRO_5047180584" evidence="2">
    <location>
        <begin position="19"/>
        <end position="264"/>
    </location>
</feature>
<dbReference type="PANTHER" id="PTHR43037:SF1">
    <property type="entry name" value="BLL1128 PROTEIN"/>
    <property type="match status" value="1"/>
</dbReference>
<dbReference type="InterPro" id="IPR050955">
    <property type="entry name" value="Plant_Biomass_Hydrol_Est"/>
</dbReference>
<evidence type="ECO:0000313" key="4">
    <source>
        <dbReference type="EMBL" id="MEA5261006.1"/>
    </source>
</evidence>
<dbReference type="EMBL" id="JAYFUL010000083">
    <property type="protein sequence ID" value="MEA5261006.1"/>
    <property type="molecule type" value="Genomic_DNA"/>
</dbReference>
<dbReference type="Pfam" id="PF02230">
    <property type="entry name" value="Abhydrolase_2"/>
    <property type="match status" value="1"/>
</dbReference>
<keyword evidence="5" id="KW-1185">Reference proteome</keyword>
<evidence type="ECO:0000259" key="3">
    <source>
        <dbReference type="Pfam" id="PF02230"/>
    </source>
</evidence>
<proteinExistence type="predicted"/>
<accession>A0ABU5QXF5</accession>
<evidence type="ECO:0000256" key="2">
    <source>
        <dbReference type="SAM" id="SignalP"/>
    </source>
</evidence>
<gene>
    <name evidence="4" type="ORF">VB264_24625</name>
</gene>
<dbReference type="Gene3D" id="3.40.50.1820">
    <property type="entry name" value="alpha/beta hydrolase"/>
    <property type="match status" value="1"/>
</dbReference>
<feature type="domain" description="Phospholipase/carboxylesterase/thioesterase" evidence="3">
    <location>
        <begin position="142"/>
        <end position="246"/>
    </location>
</feature>
<comment type="caution">
    <text evidence="4">The sequence shown here is derived from an EMBL/GenBank/DDBJ whole genome shotgun (WGS) entry which is preliminary data.</text>
</comment>
<dbReference type="Proteomes" id="UP001304671">
    <property type="component" value="Unassembled WGS sequence"/>
</dbReference>
<organism evidence="4 5">
    <name type="scientific">Arcicella aquatica</name>
    <dbReference type="NCBI Taxonomy" id="217141"/>
    <lineage>
        <taxon>Bacteria</taxon>
        <taxon>Pseudomonadati</taxon>
        <taxon>Bacteroidota</taxon>
        <taxon>Cytophagia</taxon>
        <taxon>Cytophagales</taxon>
        <taxon>Flectobacillaceae</taxon>
        <taxon>Arcicella</taxon>
    </lineage>
</organism>